<sequence>MLPPITALYFFSLLYRFTLLASANLPFPYVPLDNIAVDCGSISDNIVAGRTWTAETRSKLLLVEQNNASVTATAAQQPTSESQVPYGTARLSTFPFTYLFPVTAGPKFVRLYFYPASYLHFNSSNSFFTVKADKFTLLSNFSAKLHAQAEDSEVFYREFCLYVEDHQRLNVTFIPSPHMPDSFAFINGIEIVSMPDNLYYNVTNADGIRYVGDSKLLAIDSNFALELMYRLNVGGNSISPQYDTGLYRNWLADNEYLTDARPSSTPSNNTIQLTYDSFTRYSAPDQVYRTARTMGDTKINFKYNLTWEFQVDSDFSYLLRLHFCEFQWRILEQNDRVFEIFIADQAANLHADVIYWSGRNGVPVKQDYLVLIGAKGGEKVQNISVKLHPKDWRKTNYPDVILNGLEIFKLSSDNLGAPNPDLPPMSPPIDPTKSKSNRTRLAAIIAGSASGIAVLCLLAWLVFWTRLRVKDSCYSYKASKLGPFPFTSTKSSKTHKSSLPTDLCHHFSLDEIKAATNNFDKVFIIGIGGFGNVYKGFIDGGATPVAIKRLNPESQQGANEFKTEIELLSQLRHLHLVSLIGYCYEDGEMILVYDYMAHGTVRDHLYKTDNPPLPWKQRLEICIGAARGLQYLHSGAHHTIIHRDVKTTNILLDEKWVAKVSDFGLSKIGPTNMTKTHISTVVKGSFGYVDPEYFRRQQLTEKSDVYSFGVVLCEVLCAEPPVIKTNPQEPVSLAESFRQCHRKGMLSEIIDPHLDGKITPNCLKKFSEVTASCLLDKGVERPSMGDVVWGLEFALGLQQSTTGDSVEFGRSEMQVESINEESPLKDPSVGDDSDDLFSTINGFVINSRVGGMTATSSSDGQSFGSNKSDALMYAAVFSEIMNA</sequence>
<organism evidence="16 17">
    <name type="scientific">Erythroxylum novogranatense</name>
    <dbReference type="NCBI Taxonomy" id="1862640"/>
    <lineage>
        <taxon>Eukaryota</taxon>
        <taxon>Viridiplantae</taxon>
        <taxon>Streptophyta</taxon>
        <taxon>Embryophyta</taxon>
        <taxon>Tracheophyta</taxon>
        <taxon>Spermatophyta</taxon>
        <taxon>Magnoliopsida</taxon>
        <taxon>eudicotyledons</taxon>
        <taxon>Gunneridae</taxon>
        <taxon>Pentapetalae</taxon>
        <taxon>rosids</taxon>
        <taxon>fabids</taxon>
        <taxon>Malpighiales</taxon>
        <taxon>Erythroxylaceae</taxon>
        <taxon>Erythroxylum</taxon>
    </lineage>
</organism>
<keyword evidence="17" id="KW-1185">Reference proteome</keyword>
<dbReference type="InterPro" id="IPR045272">
    <property type="entry name" value="ANXUR1/2-like"/>
</dbReference>
<dbReference type="InterPro" id="IPR024788">
    <property type="entry name" value="Malectin-like_Carb-bd_dom"/>
</dbReference>
<keyword evidence="2" id="KW-0723">Serine/threonine-protein kinase</keyword>
<evidence type="ECO:0000256" key="5">
    <source>
        <dbReference type="ARBA" id="ARBA00022729"/>
    </source>
</evidence>
<keyword evidence="4 13" id="KW-0812">Transmembrane</keyword>
<keyword evidence="8 12" id="KW-0067">ATP-binding</keyword>
<keyword evidence="10 13" id="KW-0472">Membrane</keyword>
<dbReference type="FunFam" id="2.60.120.430:FF:000003">
    <property type="entry name" value="FERONIA receptor-like kinase"/>
    <property type="match status" value="1"/>
</dbReference>
<name>A0AAV8SI97_9ROSI</name>
<proteinExistence type="predicted"/>
<comment type="subcellular location">
    <subcellularLocation>
        <location evidence="1">Membrane</location>
        <topology evidence="1">Single-pass type I membrane protein</topology>
    </subcellularLocation>
</comment>
<evidence type="ECO:0000256" key="14">
    <source>
        <dbReference type="SAM" id="SignalP"/>
    </source>
</evidence>
<dbReference type="Pfam" id="PF07714">
    <property type="entry name" value="PK_Tyr_Ser-Thr"/>
    <property type="match status" value="1"/>
</dbReference>
<dbReference type="Pfam" id="PF12819">
    <property type="entry name" value="Malectin_like"/>
    <property type="match status" value="1"/>
</dbReference>
<evidence type="ECO:0000256" key="9">
    <source>
        <dbReference type="ARBA" id="ARBA00022989"/>
    </source>
</evidence>
<feature type="transmembrane region" description="Helical" evidence="13">
    <location>
        <begin position="441"/>
        <end position="464"/>
    </location>
</feature>
<dbReference type="Gene3D" id="3.30.200.20">
    <property type="entry name" value="Phosphorylase Kinase, domain 1"/>
    <property type="match status" value="1"/>
</dbReference>
<evidence type="ECO:0000256" key="12">
    <source>
        <dbReference type="PROSITE-ProRule" id="PRU10141"/>
    </source>
</evidence>
<evidence type="ECO:0000259" key="15">
    <source>
        <dbReference type="PROSITE" id="PS50011"/>
    </source>
</evidence>
<dbReference type="Proteomes" id="UP001159364">
    <property type="component" value="Linkage Group LG11"/>
</dbReference>
<evidence type="ECO:0000313" key="17">
    <source>
        <dbReference type="Proteomes" id="UP001159364"/>
    </source>
</evidence>
<dbReference type="InterPro" id="IPR000719">
    <property type="entry name" value="Prot_kinase_dom"/>
</dbReference>
<feature type="binding site" evidence="12">
    <location>
        <position position="548"/>
    </location>
    <ligand>
        <name>ATP</name>
        <dbReference type="ChEBI" id="CHEBI:30616"/>
    </ligand>
</feature>
<keyword evidence="6 12" id="KW-0547">Nucleotide-binding</keyword>
<dbReference type="EMBL" id="JAIWQS010000011">
    <property type="protein sequence ID" value="KAJ8751726.1"/>
    <property type="molecule type" value="Genomic_DNA"/>
</dbReference>
<dbReference type="GO" id="GO:0016020">
    <property type="term" value="C:membrane"/>
    <property type="evidence" value="ECO:0007669"/>
    <property type="project" value="UniProtKB-SubCell"/>
</dbReference>
<keyword evidence="9 13" id="KW-1133">Transmembrane helix</keyword>
<protein>
    <recommendedName>
        <fullName evidence="15">Protein kinase domain-containing protein</fullName>
    </recommendedName>
</protein>
<dbReference type="PROSITE" id="PS00107">
    <property type="entry name" value="PROTEIN_KINASE_ATP"/>
    <property type="match status" value="1"/>
</dbReference>
<dbReference type="Gene3D" id="2.60.120.430">
    <property type="entry name" value="Galactose-binding lectin"/>
    <property type="match status" value="2"/>
</dbReference>
<dbReference type="PROSITE" id="PS00108">
    <property type="entry name" value="PROTEIN_KINASE_ST"/>
    <property type="match status" value="1"/>
</dbReference>
<evidence type="ECO:0000256" key="11">
    <source>
        <dbReference type="ARBA" id="ARBA00023180"/>
    </source>
</evidence>
<dbReference type="CDD" id="cd14066">
    <property type="entry name" value="STKc_IRAK"/>
    <property type="match status" value="1"/>
</dbReference>
<evidence type="ECO:0000256" key="6">
    <source>
        <dbReference type="ARBA" id="ARBA00022741"/>
    </source>
</evidence>
<dbReference type="SUPFAM" id="SSF56112">
    <property type="entry name" value="Protein kinase-like (PK-like)"/>
    <property type="match status" value="1"/>
</dbReference>
<dbReference type="SMART" id="SM00220">
    <property type="entry name" value="S_TKc"/>
    <property type="match status" value="1"/>
</dbReference>
<dbReference type="PROSITE" id="PS50011">
    <property type="entry name" value="PROTEIN_KINASE_DOM"/>
    <property type="match status" value="1"/>
</dbReference>
<evidence type="ECO:0000256" key="10">
    <source>
        <dbReference type="ARBA" id="ARBA00023136"/>
    </source>
</evidence>
<dbReference type="InterPro" id="IPR011009">
    <property type="entry name" value="Kinase-like_dom_sf"/>
</dbReference>
<dbReference type="GO" id="GO:0010038">
    <property type="term" value="P:response to metal ion"/>
    <property type="evidence" value="ECO:0007669"/>
    <property type="project" value="UniProtKB-ARBA"/>
</dbReference>
<dbReference type="FunFam" id="3.30.200.20:FF:000645">
    <property type="entry name" value="Receptor-like protein kinase FERONIA"/>
    <property type="match status" value="1"/>
</dbReference>
<feature type="domain" description="Protein kinase" evidence="15">
    <location>
        <begin position="519"/>
        <end position="794"/>
    </location>
</feature>
<evidence type="ECO:0000256" key="2">
    <source>
        <dbReference type="ARBA" id="ARBA00022527"/>
    </source>
</evidence>
<evidence type="ECO:0000256" key="4">
    <source>
        <dbReference type="ARBA" id="ARBA00022692"/>
    </source>
</evidence>
<keyword evidence="5 14" id="KW-0732">Signal</keyword>
<dbReference type="AlphaFoldDB" id="A0AAV8SI97"/>
<dbReference type="GO" id="GO:0004674">
    <property type="term" value="F:protein serine/threonine kinase activity"/>
    <property type="evidence" value="ECO:0007669"/>
    <property type="project" value="UniProtKB-KW"/>
</dbReference>
<gene>
    <name evidence="16" type="ORF">K2173_025899</name>
</gene>
<reference evidence="16 17" key="1">
    <citation type="submission" date="2021-09" db="EMBL/GenBank/DDBJ databases">
        <title>Genomic insights and catalytic innovation underlie evolution of tropane alkaloids biosynthesis.</title>
        <authorList>
            <person name="Wang Y.-J."/>
            <person name="Tian T."/>
            <person name="Huang J.-P."/>
            <person name="Huang S.-X."/>
        </authorList>
    </citation>
    <scope>NUCLEOTIDE SEQUENCE [LARGE SCALE GENOMIC DNA]</scope>
    <source>
        <strain evidence="16">KIB-2018</strain>
        <tissue evidence="16">Leaf</tissue>
    </source>
</reference>
<dbReference type="PANTHER" id="PTHR34590:SF15">
    <property type="entry name" value="PROTEIN KINASE DOMAIN-CONTAINING PROTEIN"/>
    <property type="match status" value="1"/>
</dbReference>
<evidence type="ECO:0000256" key="3">
    <source>
        <dbReference type="ARBA" id="ARBA00022679"/>
    </source>
</evidence>
<keyword evidence="3" id="KW-0808">Transferase</keyword>
<dbReference type="Gene3D" id="1.10.510.10">
    <property type="entry name" value="Transferase(Phosphotransferase) domain 1"/>
    <property type="match status" value="1"/>
</dbReference>
<evidence type="ECO:0000256" key="1">
    <source>
        <dbReference type="ARBA" id="ARBA00004479"/>
    </source>
</evidence>
<dbReference type="GO" id="GO:0004714">
    <property type="term" value="F:transmembrane receptor protein tyrosine kinase activity"/>
    <property type="evidence" value="ECO:0007669"/>
    <property type="project" value="InterPro"/>
</dbReference>
<feature type="signal peptide" evidence="14">
    <location>
        <begin position="1"/>
        <end position="23"/>
    </location>
</feature>
<dbReference type="InterPro" id="IPR001245">
    <property type="entry name" value="Ser-Thr/Tyr_kinase_cat_dom"/>
</dbReference>
<accession>A0AAV8SI97</accession>
<evidence type="ECO:0000313" key="16">
    <source>
        <dbReference type="EMBL" id="KAJ8751726.1"/>
    </source>
</evidence>
<evidence type="ECO:0000256" key="13">
    <source>
        <dbReference type="SAM" id="Phobius"/>
    </source>
</evidence>
<comment type="caution">
    <text evidence="16">The sequence shown here is derived from an EMBL/GenBank/DDBJ whole genome shotgun (WGS) entry which is preliminary data.</text>
</comment>
<evidence type="ECO:0000256" key="7">
    <source>
        <dbReference type="ARBA" id="ARBA00022777"/>
    </source>
</evidence>
<dbReference type="FunFam" id="1.10.510.10:FF:000252">
    <property type="entry name" value="Receptor-like protein kinase FERONIA"/>
    <property type="match status" value="1"/>
</dbReference>
<dbReference type="InterPro" id="IPR008271">
    <property type="entry name" value="Ser/Thr_kinase_AS"/>
</dbReference>
<dbReference type="PANTHER" id="PTHR34590">
    <property type="entry name" value="OS03G0124300 PROTEIN-RELATED"/>
    <property type="match status" value="1"/>
</dbReference>
<dbReference type="GO" id="GO:0005524">
    <property type="term" value="F:ATP binding"/>
    <property type="evidence" value="ECO:0007669"/>
    <property type="project" value="UniProtKB-UniRule"/>
</dbReference>
<dbReference type="FunFam" id="2.60.120.430:FF:000007">
    <property type="entry name" value="FERONIA receptor-like kinase"/>
    <property type="match status" value="1"/>
</dbReference>
<keyword evidence="11" id="KW-0325">Glycoprotein</keyword>
<dbReference type="InterPro" id="IPR017441">
    <property type="entry name" value="Protein_kinase_ATP_BS"/>
</dbReference>
<keyword evidence="7" id="KW-0418">Kinase</keyword>
<feature type="chain" id="PRO_5043753946" description="Protein kinase domain-containing protein" evidence="14">
    <location>
        <begin position="24"/>
        <end position="883"/>
    </location>
</feature>
<evidence type="ECO:0000256" key="8">
    <source>
        <dbReference type="ARBA" id="ARBA00022840"/>
    </source>
</evidence>